<sequence length="480" mass="50895">MSGPIGDAWAAAGGAAGYLGAPVGPETCGQPGNGCFQQFANGYIFYSPTTGAWAVNGAILDRYAATGHNRGFLSYPTGPETCGQPGNGCFQQFANGYIFYSPTTGAWAVNGAILDRYAATGHNRGFLSYPTGPETCGQPGNGCFQQFANGYIFYSPATGAWAVNGAILDRYAATGHNRGFLSYPTGPETCGQPGNGCFQQFANGYIFYSPATGAWAVNGAILDRYASYGHNRGTLGYPTSSETCSGGECLQTFQAGLIGWSGGSTAVYAMSECQTLNDGRSVYGADGSSRVTFAVAEGYAQTRITAVNCFRVAGLFVPQWITDGQVGASGFKAPGVPSGPTRYNYSPSGSYTVTEAFGVGNPGTSLAYTTLNPRSRWGGNPGTDTYNKYFESDSWVGYDENMWYFASRAAHDYRQGAVINYNRPPDSPIIQDAGFAIFLHMNKVPTAGCIALDDWAVVDFLQRSRSGDRIIMGVRSALFR</sequence>
<gene>
    <name evidence="2" type="ORF">SCMU_36260</name>
</gene>
<dbReference type="InterPro" id="IPR005490">
    <property type="entry name" value="LD_TPept_cat_dom"/>
</dbReference>
<dbReference type="InterPro" id="IPR013207">
    <property type="entry name" value="LGFP"/>
</dbReference>
<evidence type="ECO:0000313" key="2">
    <source>
        <dbReference type="EMBL" id="BCT77784.1"/>
    </source>
</evidence>
<protein>
    <recommendedName>
        <fullName evidence="1">L,D-TPase catalytic domain-containing protein</fullName>
    </recommendedName>
</protein>
<organism evidence="2 3">
    <name type="scientific">Sinomonas cyclohexanicum</name>
    <name type="common">Corynebacterium cyclohexanicum</name>
    <dbReference type="NCBI Taxonomy" id="322009"/>
    <lineage>
        <taxon>Bacteria</taxon>
        <taxon>Bacillati</taxon>
        <taxon>Actinomycetota</taxon>
        <taxon>Actinomycetes</taxon>
        <taxon>Micrococcales</taxon>
        <taxon>Micrococcaceae</taxon>
        <taxon>Sinomonas</taxon>
    </lineage>
</organism>
<feature type="domain" description="L,D-TPase catalytic" evidence="1">
    <location>
        <begin position="336"/>
        <end position="471"/>
    </location>
</feature>
<proteinExistence type="predicted"/>
<keyword evidence="3" id="KW-1185">Reference proteome</keyword>
<dbReference type="Pfam" id="PF08310">
    <property type="entry name" value="LGFP"/>
    <property type="match status" value="5"/>
</dbReference>
<evidence type="ECO:0000313" key="3">
    <source>
        <dbReference type="Proteomes" id="UP001319861"/>
    </source>
</evidence>
<name>A0ABM7PZP4_SINCY</name>
<dbReference type="Proteomes" id="UP001319861">
    <property type="component" value="Chromosome"/>
</dbReference>
<accession>A0ABM7PZP4</accession>
<reference evidence="2 3" key="1">
    <citation type="journal article" date="2021" name="J. Biosci. Bioeng.">
        <title>Identification and characterization of a chc gene cluster responsible for the aromatization pathway of cyclohexanecarboxylate degradation in Sinomonas cyclohexanicum ATCC 51369.</title>
        <authorList>
            <person name="Yamamoto T."/>
            <person name="Hasegawa Y."/>
            <person name="Lau P.C.K."/>
            <person name="Iwaki H."/>
        </authorList>
    </citation>
    <scope>NUCLEOTIDE SEQUENCE [LARGE SCALE GENOMIC DNA]</scope>
    <source>
        <strain evidence="2 3">ATCC 51369</strain>
    </source>
</reference>
<dbReference type="PANTHER" id="PTHR38589:SF1">
    <property type="entry name" value="BLR0621 PROTEIN"/>
    <property type="match status" value="1"/>
</dbReference>
<dbReference type="Pfam" id="PF03734">
    <property type="entry name" value="YkuD"/>
    <property type="match status" value="1"/>
</dbReference>
<evidence type="ECO:0000259" key="1">
    <source>
        <dbReference type="Pfam" id="PF03734"/>
    </source>
</evidence>
<dbReference type="PANTHER" id="PTHR38589">
    <property type="entry name" value="BLR0621 PROTEIN"/>
    <property type="match status" value="1"/>
</dbReference>
<dbReference type="EMBL" id="AP024525">
    <property type="protein sequence ID" value="BCT77784.1"/>
    <property type="molecule type" value="Genomic_DNA"/>
</dbReference>